<keyword evidence="1" id="KW-0472">Membrane</keyword>
<comment type="caution">
    <text evidence="2">The sequence shown here is derived from an EMBL/GenBank/DDBJ whole genome shotgun (WGS) entry which is preliminary data.</text>
</comment>
<accession>X1AL89</accession>
<dbReference type="AlphaFoldDB" id="X1AL89"/>
<dbReference type="Gene3D" id="3.40.50.10070">
    <property type="entry name" value="TolB, N-terminal domain"/>
    <property type="match status" value="1"/>
</dbReference>
<evidence type="ECO:0000313" key="2">
    <source>
        <dbReference type="EMBL" id="GAG83360.1"/>
    </source>
</evidence>
<proteinExistence type="predicted"/>
<feature type="non-terminal residue" evidence="2">
    <location>
        <position position="1"/>
    </location>
</feature>
<dbReference type="SUPFAM" id="SSF48452">
    <property type="entry name" value="TPR-like"/>
    <property type="match status" value="1"/>
</dbReference>
<dbReference type="InterPro" id="IPR011990">
    <property type="entry name" value="TPR-like_helical_dom_sf"/>
</dbReference>
<name>X1AL89_9ZZZZ</name>
<protein>
    <submittedName>
        <fullName evidence="2">Uncharacterized protein</fullName>
    </submittedName>
</protein>
<reference evidence="2" key="1">
    <citation type="journal article" date="2014" name="Front. Microbiol.">
        <title>High frequency of phylogenetically diverse reductive dehalogenase-homologous genes in deep subseafloor sedimentary metagenomes.</title>
        <authorList>
            <person name="Kawai M."/>
            <person name="Futagami T."/>
            <person name="Toyoda A."/>
            <person name="Takaki Y."/>
            <person name="Nishi S."/>
            <person name="Hori S."/>
            <person name="Arai W."/>
            <person name="Tsubouchi T."/>
            <person name="Morono Y."/>
            <person name="Uchiyama I."/>
            <person name="Ito T."/>
            <person name="Fujiyama A."/>
            <person name="Inagaki F."/>
            <person name="Takami H."/>
        </authorList>
    </citation>
    <scope>NUCLEOTIDE SEQUENCE</scope>
    <source>
        <strain evidence="2">Expedition CK06-06</strain>
    </source>
</reference>
<dbReference type="EMBL" id="BART01016567">
    <property type="protein sequence ID" value="GAG83360.1"/>
    <property type="molecule type" value="Genomic_DNA"/>
</dbReference>
<sequence>RLRKTKLLRRKKAILYAGAVGLIIIAAVIALSLFTGPAEAIESIAVLPLKNLTGDIEQEYFVDGITDELIGQLGQISGLRRVISRTSIMKYKDTDKSLSEIARELNVDALVEGSVQQVGDSVRIRVQLIDALPEEQNLWGQTYERPMTEVLAMYNEVARAIVNEVQITLTPKEETRLASTLQINPQAYEAYLKGMSHLYKLTPPELDAALHYFEQALEIDPNYALAYTGISFVWIGRQQMGLLIPSEATPKAKEAAQRALELDDTLAEVHYTLGIIRTWSDWDWEGGEQAFKRALEIKPNYA</sequence>
<dbReference type="SUPFAM" id="SSF52964">
    <property type="entry name" value="TolB, N-terminal domain"/>
    <property type="match status" value="1"/>
</dbReference>
<evidence type="ECO:0000256" key="1">
    <source>
        <dbReference type="SAM" id="Phobius"/>
    </source>
</evidence>
<keyword evidence="1" id="KW-0812">Transmembrane</keyword>
<dbReference type="Gene3D" id="1.25.40.10">
    <property type="entry name" value="Tetratricopeptide repeat domain"/>
    <property type="match status" value="2"/>
</dbReference>
<keyword evidence="1" id="KW-1133">Transmembrane helix</keyword>
<organism evidence="2">
    <name type="scientific">marine sediment metagenome</name>
    <dbReference type="NCBI Taxonomy" id="412755"/>
    <lineage>
        <taxon>unclassified sequences</taxon>
        <taxon>metagenomes</taxon>
        <taxon>ecological metagenomes</taxon>
    </lineage>
</organism>
<feature type="transmembrane region" description="Helical" evidence="1">
    <location>
        <begin position="12"/>
        <end position="34"/>
    </location>
</feature>
<gene>
    <name evidence="2" type="ORF">S01H4_31818</name>
</gene>
<feature type="non-terminal residue" evidence="2">
    <location>
        <position position="302"/>
    </location>
</feature>